<gene>
    <name evidence="4" type="ORF">UFOPK3610_01339</name>
</gene>
<evidence type="ECO:0000259" key="3">
    <source>
        <dbReference type="Pfam" id="PF00171"/>
    </source>
</evidence>
<dbReference type="AlphaFoldDB" id="A0A6J7HFF9"/>
<proteinExistence type="inferred from homology"/>
<dbReference type="GO" id="GO:0016620">
    <property type="term" value="F:oxidoreductase activity, acting on the aldehyde or oxo group of donors, NAD or NADP as acceptor"/>
    <property type="evidence" value="ECO:0007669"/>
    <property type="project" value="InterPro"/>
</dbReference>
<dbReference type="InterPro" id="IPR016161">
    <property type="entry name" value="Ald_DH/histidinol_DH"/>
</dbReference>
<name>A0A6J7HFF9_9ZZZZ</name>
<dbReference type="Gene3D" id="3.40.309.10">
    <property type="entry name" value="Aldehyde Dehydrogenase, Chain A, domain 2"/>
    <property type="match status" value="1"/>
</dbReference>
<dbReference type="SUPFAM" id="SSF53720">
    <property type="entry name" value="ALDH-like"/>
    <property type="match status" value="1"/>
</dbReference>
<dbReference type="EMBL" id="CAFBMR010000059">
    <property type="protein sequence ID" value="CAB4919757.1"/>
    <property type="molecule type" value="Genomic_DNA"/>
</dbReference>
<dbReference type="Gene3D" id="3.40.605.10">
    <property type="entry name" value="Aldehyde Dehydrogenase, Chain A, domain 1"/>
    <property type="match status" value="1"/>
</dbReference>
<evidence type="ECO:0000256" key="1">
    <source>
        <dbReference type="ARBA" id="ARBA00009986"/>
    </source>
</evidence>
<evidence type="ECO:0000313" key="4">
    <source>
        <dbReference type="EMBL" id="CAB4919757.1"/>
    </source>
</evidence>
<keyword evidence="2" id="KW-0560">Oxidoreductase</keyword>
<dbReference type="PANTHER" id="PTHR42804:SF1">
    <property type="entry name" value="ALDEHYDE DEHYDROGENASE-RELATED"/>
    <property type="match status" value="1"/>
</dbReference>
<sequence length="510" mass="53572">MSLSDLLLSILGPAPDSTVSPPNRALGESRLLINGHLVEARSGATFDNVDPTTEVILGAVCDAGIEDAQEAIQAARKAFDSGVWDSPDFRRACLVQLQDVLRRNAAEFRESLIAEIGCPRRMTFADQYDYAVDKLGFYSDLLGTYEWGITHPADYLPGAIVSKSSRQIPVGVVAAITPWNLPVELILAKVGGALAAGCTMVIKPSPLAPWAGTLLGRLIAEETDIPAGVVNVIASSDVNVGIELTSNPQVDAIAFTGSTATGRSVMAAAAQGLKRVSLELGGKSAAVILDDFDVDEFLPVVAGMACFNSGQSCIMPSRMLVPASLLDRCLTAAAAGMNAVTVGDPRSLDTFMGPLISHDQRSRVEGMIEDAVSAGGEVVAGGGRPKNLDHGFFLEPTLVAGLPDDATILREEVFGPVVCVIPYSDLDDAVRIANSSEFGLAGYVWSGSSERAMNVGRRLHAGMIGINGGMFTAGDMPFGGVKSSGMGREWGVAGMEEFLDIQTMAVRNPE</sequence>
<feature type="domain" description="Aldehyde dehydrogenase" evidence="3">
    <location>
        <begin position="39"/>
        <end position="503"/>
    </location>
</feature>
<reference evidence="4" key="1">
    <citation type="submission" date="2020-05" db="EMBL/GenBank/DDBJ databases">
        <authorList>
            <person name="Chiriac C."/>
            <person name="Salcher M."/>
            <person name="Ghai R."/>
            <person name="Kavagutti S V."/>
        </authorList>
    </citation>
    <scope>NUCLEOTIDE SEQUENCE</scope>
</reference>
<dbReference type="InterPro" id="IPR016163">
    <property type="entry name" value="Ald_DH_C"/>
</dbReference>
<dbReference type="PROSITE" id="PS00687">
    <property type="entry name" value="ALDEHYDE_DEHYDR_GLU"/>
    <property type="match status" value="1"/>
</dbReference>
<comment type="similarity">
    <text evidence="1">Belongs to the aldehyde dehydrogenase family.</text>
</comment>
<dbReference type="PANTHER" id="PTHR42804">
    <property type="entry name" value="ALDEHYDE DEHYDROGENASE"/>
    <property type="match status" value="1"/>
</dbReference>
<dbReference type="InterPro" id="IPR016162">
    <property type="entry name" value="Ald_DH_N"/>
</dbReference>
<dbReference type="InterPro" id="IPR015590">
    <property type="entry name" value="Aldehyde_DH_dom"/>
</dbReference>
<protein>
    <submittedName>
        <fullName evidence="4">Unannotated protein</fullName>
    </submittedName>
</protein>
<organism evidence="4">
    <name type="scientific">freshwater metagenome</name>
    <dbReference type="NCBI Taxonomy" id="449393"/>
    <lineage>
        <taxon>unclassified sequences</taxon>
        <taxon>metagenomes</taxon>
        <taxon>ecological metagenomes</taxon>
    </lineage>
</organism>
<dbReference type="InterPro" id="IPR029510">
    <property type="entry name" value="Ald_DH_CS_GLU"/>
</dbReference>
<accession>A0A6J7HFF9</accession>
<dbReference type="Pfam" id="PF00171">
    <property type="entry name" value="Aldedh"/>
    <property type="match status" value="1"/>
</dbReference>
<dbReference type="FunFam" id="3.40.605.10:FF:000007">
    <property type="entry name" value="NAD/NADP-dependent betaine aldehyde dehydrogenase"/>
    <property type="match status" value="1"/>
</dbReference>
<dbReference type="CDD" id="cd07089">
    <property type="entry name" value="ALDH_CddD-AldA-like"/>
    <property type="match status" value="1"/>
</dbReference>
<evidence type="ECO:0000256" key="2">
    <source>
        <dbReference type="ARBA" id="ARBA00023002"/>
    </source>
</evidence>